<name>A0A2K9ZGY4_RHILE</name>
<evidence type="ECO:0000313" key="1">
    <source>
        <dbReference type="EMBL" id="AUW47516.1"/>
    </source>
</evidence>
<dbReference type="InterPro" id="IPR036249">
    <property type="entry name" value="Thioredoxin-like_sf"/>
</dbReference>
<dbReference type="SUPFAM" id="SSF52833">
    <property type="entry name" value="Thioredoxin-like"/>
    <property type="match status" value="1"/>
</dbReference>
<sequence length="98" mass="10581">MTPDLGIDSPAPSIKVQHWLRGDPLSNFQLGKIYIFDFFATTCGYCRSSLSYLAQLSVSGIVILPAHSAADVNGPPSPSISYWRIATRHVGNPTKSCA</sequence>
<accession>A0A2K9ZGY4</accession>
<dbReference type="EMBL" id="CP025015">
    <property type="protein sequence ID" value="AUW47516.1"/>
    <property type="molecule type" value="Genomic_DNA"/>
</dbReference>
<keyword evidence="1" id="KW-0614">Plasmid</keyword>
<evidence type="ECO:0000313" key="2">
    <source>
        <dbReference type="Proteomes" id="UP000238523"/>
    </source>
</evidence>
<dbReference type="RefSeq" id="WP_105009910.1">
    <property type="nucleotide sequence ID" value="NZ_CP025015.1"/>
</dbReference>
<reference evidence="1 2" key="1">
    <citation type="submission" date="2017-11" db="EMBL/GenBank/DDBJ databases">
        <title>Complete genome of Rhizobium leguminosarum Norway, an ineffective micro-symbiont.</title>
        <authorList>
            <person name="Hoffrichter A."/>
            <person name="Liang J."/>
            <person name="Brachmann A."/>
            <person name="Marin M."/>
        </authorList>
    </citation>
    <scope>NUCLEOTIDE SEQUENCE [LARGE SCALE GENOMIC DNA]</scope>
    <source>
        <strain evidence="1 2">Norway</strain>
        <plasmid evidence="2">Plasmid prln3</plasmid>
    </source>
</reference>
<gene>
    <name evidence="1" type="ORF">CUJ84_pRLN3000396</name>
</gene>
<dbReference type="Proteomes" id="UP000238523">
    <property type="component" value="Plasmid pRLN3"/>
</dbReference>
<organism evidence="1 2">
    <name type="scientific">Rhizobium leguminosarum</name>
    <dbReference type="NCBI Taxonomy" id="384"/>
    <lineage>
        <taxon>Bacteria</taxon>
        <taxon>Pseudomonadati</taxon>
        <taxon>Pseudomonadota</taxon>
        <taxon>Alphaproteobacteria</taxon>
        <taxon>Hyphomicrobiales</taxon>
        <taxon>Rhizobiaceae</taxon>
        <taxon>Rhizobium/Agrobacterium group</taxon>
        <taxon>Rhizobium</taxon>
    </lineage>
</organism>
<evidence type="ECO:0008006" key="3">
    <source>
        <dbReference type="Google" id="ProtNLM"/>
    </source>
</evidence>
<protein>
    <recommendedName>
        <fullName evidence="3">Redoxin domain-containing protein</fullName>
    </recommendedName>
</protein>
<dbReference type="AlphaFoldDB" id="A0A2K9ZGY4"/>
<proteinExistence type="predicted"/>
<geneLocation type="plasmid" evidence="2">
    <name>prln3</name>
</geneLocation>
<dbReference type="Gene3D" id="3.40.30.10">
    <property type="entry name" value="Glutaredoxin"/>
    <property type="match status" value="1"/>
</dbReference>